<dbReference type="EMBL" id="CDMC01000001">
    <property type="protein sequence ID" value="CEL01028.1"/>
    <property type="molecule type" value="Genomic_DNA"/>
</dbReference>
<dbReference type="InterPro" id="IPR029058">
    <property type="entry name" value="AB_hydrolase_fold"/>
</dbReference>
<dbReference type="AlphaFoldDB" id="A0A0U5GJW1"/>
<evidence type="ECO:0000313" key="2">
    <source>
        <dbReference type="EMBL" id="CEL01028.1"/>
    </source>
</evidence>
<evidence type="ECO:0000259" key="1">
    <source>
        <dbReference type="Pfam" id="PF12697"/>
    </source>
</evidence>
<dbReference type="OrthoDB" id="294702at2759"/>
<gene>
    <name evidence="2" type="ORF">ASPCAL00620</name>
</gene>
<evidence type="ECO:0000313" key="3">
    <source>
        <dbReference type="Proteomes" id="UP000054771"/>
    </source>
</evidence>
<dbReference type="OMA" id="DRPGMGN"/>
<sequence length="373" mass="41496">MSAPDTSPYSPIPLISNATFHRRITLPTPHGPQILTYALIGSNDAAPTRSRTLLFLPGMFASRYLGIPLHILAERAGVRILVVDRFGMGGSGDVPLSRRISTWCDVIPRLLEHLGIESVGLVAHSAGTIYTLNMLVDEGCRRFIQGLVVFLAPWVDPTHSHVTSMQLAQYIPQPAFKLWHHIPRFFVTQATPVLASSGAAMRKISAPSSGLISSSRSQEEAERTFLEANYRRVEREYGVPVKDQEELVQLAVNYMFAENTVGANSEALQCLRKGEGREWGAVDDYAGCIKGLVERERERGRQEGRQDERGLRVRVYHAATDAMVGRKGQEYFEGCWRGAGEGVEFDARRVEGTDHDTVSQAAEVWEEIFALFR</sequence>
<dbReference type="InterPro" id="IPR050471">
    <property type="entry name" value="AB_hydrolase"/>
</dbReference>
<name>A0A0U5GJW1_ASPCI</name>
<organism evidence="2 3">
    <name type="scientific">Aspergillus calidoustus</name>
    <dbReference type="NCBI Taxonomy" id="454130"/>
    <lineage>
        <taxon>Eukaryota</taxon>
        <taxon>Fungi</taxon>
        <taxon>Dikarya</taxon>
        <taxon>Ascomycota</taxon>
        <taxon>Pezizomycotina</taxon>
        <taxon>Eurotiomycetes</taxon>
        <taxon>Eurotiomycetidae</taxon>
        <taxon>Eurotiales</taxon>
        <taxon>Aspergillaceae</taxon>
        <taxon>Aspergillus</taxon>
        <taxon>Aspergillus subgen. Nidulantes</taxon>
    </lineage>
</organism>
<reference evidence="3" key="1">
    <citation type="journal article" date="2016" name="Genome Announc.">
        <title>Draft genome sequences of fungus Aspergillus calidoustus.</title>
        <authorList>
            <person name="Horn F."/>
            <person name="Linde J."/>
            <person name="Mattern D.J."/>
            <person name="Walther G."/>
            <person name="Guthke R."/>
            <person name="Scherlach K."/>
            <person name="Martin K."/>
            <person name="Brakhage A.A."/>
            <person name="Petzke L."/>
            <person name="Valiante V."/>
        </authorList>
    </citation>
    <scope>NUCLEOTIDE SEQUENCE [LARGE SCALE GENOMIC DNA]</scope>
    <source>
        <strain evidence="3">SF006504</strain>
    </source>
</reference>
<dbReference type="Proteomes" id="UP000054771">
    <property type="component" value="Unassembled WGS sequence"/>
</dbReference>
<dbReference type="Gene3D" id="3.40.50.1820">
    <property type="entry name" value="alpha/beta hydrolase"/>
    <property type="match status" value="1"/>
</dbReference>
<dbReference type="InterPro" id="IPR000073">
    <property type="entry name" value="AB_hydrolase_1"/>
</dbReference>
<dbReference type="STRING" id="454130.A0A0U5GJW1"/>
<accession>A0A0U5GJW1</accession>
<dbReference type="PANTHER" id="PTHR43433">
    <property type="entry name" value="HYDROLASE, ALPHA/BETA FOLD FAMILY PROTEIN"/>
    <property type="match status" value="1"/>
</dbReference>
<dbReference type="SUPFAM" id="SSF53474">
    <property type="entry name" value="alpha/beta-Hydrolases"/>
    <property type="match status" value="1"/>
</dbReference>
<dbReference type="PANTHER" id="PTHR43433:SF10">
    <property type="entry name" value="AB HYDROLASE-1 DOMAIN-CONTAINING PROTEIN"/>
    <property type="match status" value="1"/>
</dbReference>
<proteinExistence type="predicted"/>
<feature type="domain" description="AB hydrolase-1" evidence="1">
    <location>
        <begin position="53"/>
        <end position="188"/>
    </location>
</feature>
<dbReference type="Pfam" id="PF12697">
    <property type="entry name" value="Abhydrolase_6"/>
    <property type="match status" value="1"/>
</dbReference>
<keyword evidence="3" id="KW-1185">Reference proteome</keyword>
<protein>
    <recommendedName>
        <fullName evidence="1">AB hydrolase-1 domain-containing protein</fullName>
    </recommendedName>
</protein>